<keyword evidence="7" id="KW-1185">Reference proteome</keyword>
<dbReference type="EC" id="3.1.26.5" evidence="5"/>
<dbReference type="PANTHER" id="PTHR15441:SF2">
    <property type="entry name" value="RIBONUCLEASE P_MRP PROTEIN SUBUNIT POP5"/>
    <property type="match status" value="1"/>
</dbReference>
<dbReference type="InterPro" id="IPR002759">
    <property type="entry name" value="Pop5/Rpp14/Rnp2-like"/>
</dbReference>
<evidence type="ECO:0000256" key="3">
    <source>
        <dbReference type="ARBA" id="ARBA00022694"/>
    </source>
</evidence>
<dbReference type="SUPFAM" id="SSF160350">
    <property type="entry name" value="Rnp2-like"/>
    <property type="match status" value="1"/>
</dbReference>
<comment type="function">
    <text evidence="5">Component of ribonuclease P, a protein complex that generates mature tRNA molecules by cleaving their 5'-ends.</text>
</comment>
<dbReference type="GO" id="GO:0004526">
    <property type="term" value="F:ribonuclease P activity"/>
    <property type="evidence" value="ECO:0007669"/>
    <property type="project" value="UniProtKB-EC"/>
</dbReference>
<comment type="similarity">
    <text evidence="2 5">Belongs to the eukaryotic/archaeal RNase P protein component 2 family.</text>
</comment>
<evidence type="ECO:0000256" key="4">
    <source>
        <dbReference type="ARBA" id="ARBA00023242"/>
    </source>
</evidence>
<organism evidence="6 7">
    <name type="scientific">Polyrhizophydium stewartii</name>
    <dbReference type="NCBI Taxonomy" id="2732419"/>
    <lineage>
        <taxon>Eukaryota</taxon>
        <taxon>Fungi</taxon>
        <taxon>Fungi incertae sedis</taxon>
        <taxon>Chytridiomycota</taxon>
        <taxon>Chytridiomycota incertae sedis</taxon>
        <taxon>Chytridiomycetes</taxon>
        <taxon>Rhizophydiales</taxon>
        <taxon>Rhizophydiales incertae sedis</taxon>
        <taxon>Polyrhizophydium</taxon>
    </lineage>
</organism>
<dbReference type="PANTHER" id="PTHR15441">
    <property type="entry name" value="RIBONUCLEASE P PROTEIN SUBUNIT P14"/>
    <property type="match status" value="1"/>
</dbReference>
<comment type="subcellular location">
    <subcellularLocation>
        <location evidence="1">Nucleus</location>
    </subcellularLocation>
</comment>
<keyword evidence="6" id="KW-0378">Hydrolase</keyword>
<keyword evidence="4" id="KW-0539">Nucleus</keyword>
<dbReference type="InterPro" id="IPR038085">
    <property type="entry name" value="Rnp2-like_sf"/>
</dbReference>
<dbReference type="Gene3D" id="3.30.70.3250">
    <property type="entry name" value="Ribonuclease P, Pop5 subunit"/>
    <property type="match status" value="1"/>
</dbReference>
<evidence type="ECO:0000256" key="5">
    <source>
        <dbReference type="PIRNR" id="PIRNR023803"/>
    </source>
</evidence>
<dbReference type="PIRSF" id="PIRSF023803">
    <property type="entry name" value="Ribonuclease_P_prd"/>
    <property type="match status" value="1"/>
</dbReference>
<name>A0ABR4NC75_9FUNG</name>
<proteinExistence type="inferred from homology"/>
<evidence type="ECO:0000313" key="7">
    <source>
        <dbReference type="Proteomes" id="UP001527925"/>
    </source>
</evidence>
<dbReference type="InterPro" id="IPR016819">
    <property type="entry name" value="RNase_P/MRP_POP5"/>
</dbReference>
<dbReference type="EMBL" id="JADGIZ020000013">
    <property type="protein sequence ID" value="KAL2917044.1"/>
    <property type="molecule type" value="Genomic_DNA"/>
</dbReference>
<keyword evidence="3 5" id="KW-0819">tRNA processing</keyword>
<sequence>MVRLKTRYLLCEVLFEDGKVQDGATAYMLLNALKDSIEANFGDVGLGAVAASIQVKYFNPLTGMAIVRASRDLAPMVWAAATLVTALRKRTCLVRVVHVSGTIRLLQRRAIEFNRDAVRLLRAHKVLAAAECEAMAAAEEARVAKLDA</sequence>
<protein>
    <recommendedName>
        <fullName evidence="5">Ribonuclease P/MRP protein subunit POP5</fullName>
        <ecNumber evidence="5">3.1.26.5</ecNumber>
    </recommendedName>
</protein>
<evidence type="ECO:0000256" key="2">
    <source>
        <dbReference type="ARBA" id="ARBA00010800"/>
    </source>
</evidence>
<comment type="caution">
    <text evidence="6">The sequence shown here is derived from an EMBL/GenBank/DDBJ whole genome shotgun (WGS) entry which is preliminary data.</text>
</comment>
<dbReference type="Proteomes" id="UP001527925">
    <property type="component" value="Unassembled WGS sequence"/>
</dbReference>
<reference evidence="6 7" key="1">
    <citation type="submission" date="2023-09" db="EMBL/GenBank/DDBJ databases">
        <title>Pangenome analysis of Batrachochytrium dendrobatidis and related Chytrids.</title>
        <authorList>
            <person name="Yacoub M.N."/>
            <person name="Stajich J.E."/>
            <person name="James T.Y."/>
        </authorList>
    </citation>
    <scope>NUCLEOTIDE SEQUENCE [LARGE SCALE GENOMIC DNA]</scope>
    <source>
        <strain evidence="6 7">JEL0888</strain>
    </source>
</reference>
<dbReference type="Pfam" id="PF01900">
    <property type="entry name" value="RNase_P_Rpp14"/>
    <property type="match status" value="1"/>
</dbReference>
<evidence type="ECO:0000256" key="1">
    <source>
        <dbReference type="ARBA" id="ARBA00004123"/>
    </source>
</evidence>
<gene>
    <name evidence="6" type="primary">POP5_1</name>
    <name evidence="6" type="ORF">HK105_203476</name>
</gene>
<comment type="catalytic activity">
    <reaction evidence="5">
        <text>Endonucleolytic cleavage of RNA, removing 5'-extranucleotides from tRNA precursor.</text>
        <dbReference type="EC" id="3.1.26.5"/>
    </reaction>
</comment>
<accession>A0ABR4NC75</accession>
<evidence type="ECO:0000313" key="6">
    <source>
        <dbReference type="EMBL" id="KAL2917044.1"/>
    </source>
</evidence>